<sequence length="292" mass="33639">MLNLLIGGLSTLACTFSNRQLLWLTHGVAGFLFFIYRLTPHRRYIQTNLITGLNCSQAEADKLAHRHIQNLTFALAEFLRFPLFKQNTSPLDWQTLGFHHFLKAYFKNKGVILVSAHYGCWELIPAFIGQTGQPITTLVQRPSIKAFDTLFTSFRQFANVKTCYNDSLSGLRPIFRALKNHEIVALVIDQHGESETLIGDFMGHRVSIPEGPDFLSRRTGAEIVPVFTFREGFTHKIQFFPSLKAQDFQNSAELMQTLYDQIETMVKQHPQEWLWSYNRWDKYADCPQCSPE</sequence>
<dbReference type="GO" id="GO:0009247">
    <property type="term" value="P:glycolipid biosynthetic process"/>
    <property type="evidence" value="ECO:0007669"/>
    <property type="project" value="UniProtKB-ARBA"/>
</dbReference>
<accession>A0A2M7G2I2</accession>
<keyword evidence="5" id="KW-0472">Membrane</keyword>
<keyword evidence="4" id="KW-0808">Transferase</keyword>
<evidence type="ECO:0000256" key="4">
    <source>
        <dbReference type="ARBA" id="ARBA00022679"/>
    </source>
</evidence>
<evidence type="ECO:0000256" key="5">
    <source>
        <dbReference type="ARBA" id="ARBA00023136"/>
    </source>
</evidence>
<dbReference type="AlphaFoldDB" id="A0A2M7G2I2"/>
<comment type="caution">
    <text evidence="7">The sequence shown here is derived from an EMBL/GenBank/DDBJ whole genome shotgun (WGS) entry which is preliminary data.</text>
</comment>
<evidence type="ECO:0000313" key="7">
    <source>
        <dbReference type="EMBL" id="PIW16010.1"/>
    </source>
</evidence>
<protein>
    <recommendedName>
        <fullName evidence="9">Lipid A biosynthesis acyltransferase</fullName>
    </recommendedName>
</protein>
<keyword evidence="3" id="KW-0997">Cell inner membrane</keyword>
<keyword evidence="6" id="KW-0012">Acyltransferase</keyword>
<dbReference type="GO" id="GO:0005886">
    <property type="term" value="C:plasma membrane"/>
    <property type="evidence" value="ECO:0007669"/>
    <property type="project" value="UniProtKB-SubCell"/>
</dbReference>
<evidence type="ECO:0000256" key="3">
    <source>
        <dbReference type="ARBA" id="ARBA00022519"/>
    </source>
</evidence>
<reference evidence="7 8" key="1">
    <citation type="submission" date="2017-09" db="EMBL/GenBank/DDBJ databases">
        <title>Depth-based differentiation of microbial function through sediment-hosted aquifers and enrichment of novel symbionts in the deep terrestrial subsurface.</title>
        <authorList>
            <person name="Probst A.J."/>
            <person name="Ladd B."/>
            <person name="Jarett J.K."/>
            <person name="Geller-Mcgrath D.E."/>
            <person name="Sieber C.M."/>
            <person name="Emerson J.B."/>
            <person name="Anantharaman K."/>
            <person name="Thomas B.C."/>
            <person name="Malmstrom R."/>
            <person name="Stieglmeier M."/>
            <person name="Klingl A."/>
            <person name="Woyke T."/>
            <person name="Ryan C.M."/>
            <person name="Banfield J.F."/>
        </authorList>
    </citation>
    <scope>NUCLEOTIDE SEQUENCE [LARGE SCALE GENOMIC DNA]</scope>
    <source>
        <strain evidence="7">CG17_big_fil_post_rev_8_21_14_2_50_48_46</strain>
    </source>
</reference>
<evidence type="ECO:0000256" key="1">
    <source>
        <dbReference type="ARBA" id="ARBA00004533"/>
    </source>
</evidence>
<dbReference type="PANTHER" id="PTHR30606">
    <property type="entry name" value="LIPID A BIOSYNTHESIS LAUROYL ACYLTRANSFERASE"/>
    <property type="match status" value="1"/>
</dbReference>
<dbReference type="PANTHER" id="PTHR30606:SF10">
    <property type="entry name" value="PHOSPHATIDYLINOSITOL MANNOSIDE ACYLTRANSFERASE"/>
    <property type="match status" value="1"/>
</dbReference>
<dbReference type="GO" id="GO:0016746">
    <property type="term" value="F:acyltransferase activity"/>
    <property type="evidence" value="ECO:0007669"/>
    <property type="project" value="UniProtKB-KW"/>
</dbReference>
<dbReference type="InterPro" id="IPR004960">
    <property type="entry name" value="LipA_acyltrans"/>
</dbReference>
<dbReference type="EMBL" id="PFFQ01000041">
    <property type="protein sequence ID" value="PIW16010.1"/>
    <property type="molecule type" value="Genomic_DNA"/>
</dbReference>
<dbReference type="Pfam" id="PF03279">
    <property type="entry name" value="Lip_A_acyltrans"/>
    <property type="match status" value="1"/>
</dbReference>
<evidence type="ECO:0000256" key="2">
    <source>
        <dbReference type="ARBA" id="ARBA00022475"/>
    </source>
</evidence>
<evidence type="ECO:0000313" key="8">
    <source>
        <dbReference type="Proteomes" id="UP000231019"/>
    </source>
</evidence>
<proteinExistence type="predicted"/>
<name>A0A2M7G2I2_9BACT</name>
<evidence type="ECO:0000256" key="6">
    <source>
        <dbReference type="ARBA" id="ARBA00023315"/>
    </source>
</evidence>
<keyword evidence="2" id="KW-1003">Cell membrane</keyword>
<dbReference type="Proteomes" id="UP000231019">
    <property type="component" value="Unassembled WGS sequence"/>
</dbReference>
<gene>
    <name evidence="7" type="ORF">COW36_14955</name>
</gene>
<organism evidence="7 8">
    <name type="scientific">bacterium (Candidatus Blackallbacteria) CG17_big_fil_post_rev_8_21_14_2_50_48_46</name>
    <dbReference type="NCBI Taxonomy" id="2014261"/>
    <lineage>
        <taxon>Bacteria</taxon>
        <taxon>Candidatus Blackallbacteria</taxon>
    </lineage>
</organism>
<evidence type="ECO:0008006" key="9">
    <source>
        <dbReference type="Google" id="ProtNLM"/>
    </source>
</evidence>
<dbReference type="CDD" id="cd07984">
    <property type="entry name" value="LPLAT_LABLAT-like"/>
    <property type="match status" value="1"/>
</dbReference>
<comment type="subcellular location">
    <subcellularLocation>
        <location evidence="1">Cell inner membrane</location>
    </subcellularLocation>
</comment>